<evidence type="ECO:0000256" key="3">
    <source>
        <dbReference type="RuleBase" id="RU361219"/>
    </source>
</evidence>
<reference evidence="5" key="1">
    <citation type="submission" date="2013-09" db="EMBL/GenBank/DDBJ databases">
        <title>Genome Sequences of seven clinical isolates and type strains of anginosus group streptococci.</title>
        <authorList>
            <person name="Maruyama F."/>
            <person name="Sakurai A."/>
            <person name="Ogura Y."/>
            <person name="Homma H."/>
            <person name="Takahashi N."/>
            <person name="Ohtsubo Y."/>
            <person name="Hoshino T."/>
            <person name="Okahashi N."/>
            <person name="Nakagawa I."/>
            <person name="Kimura S."/>
            <person name="Fujiwara T."/>
            <person name="Hayashi T."/>
            <person name="Shintani S."/>
        </authorList>
    </citation>
    <scope>NUCLEOTIDE SEQUENCE [LARGE SCALE GENOMIC DNA]</scope>
    <source>
        <strain evidence="5">T5</strain>
    </source>
</reference>
<protein>
    <recommendedName>
        <fullName evidence="3">3-hydroxy-3-methylglutaryl coenzyme A reductase</fullName>
        <shortName evidence="3">HMG-CoA reductase</shortName>
        <ecNumber evidence="3">1.1.1.88</ecNumber>
    </recommendedName>
</protein>
<dbReference type="AlphaFoldDB" id="A0AAN4T5K3"/>
<dbReference type="Pfam" id="PF00368">
    <property type="entry name" value="HMG-CoA_red"/>
    <property type="match status" value="1"/>
</dbReference>
<dbReference type="GO" id="GO:0015936">
    <property type="term" value="P:coenzyme A metabolic process"/>
    <property type="evidence" value="ECO:0007669"/>
    <property type="project" value="InterPro"/>
</dbReference>
<dbReference type="EMBL" id="BASY01000007">
    <property type="protein sequence ID" value="GAD46447.1"/>
    <property type="molecule type" value="Genomic_DNA"/>
</dbReference>
<dbReference type="SUPFAM" id="SSF55035">
    <property type="entry name" value="NAD-binding domain of HMG-CoA reductase"/>
    <property type="match status" value="1"/>
</dbReference>
<dbReference type="PROSITE" id="PS50065">
    <property type="entry name" value="HMG_COA_REDUCTASE_4"/>
    <property type="match status" value="1"/>
</dbReference>
<keyword evidence="3" id="KW-0520">NAD</keyword>
<dbReference type="Proteomes" id="UP000016981">
    <property type="component" value="Unassembled WGS sequence"/>
</dbReference>
<dbReference type="PANTHER" id="PTHR10572">
    <property type="entry name" value="3-HYDROXY-3-METHYLGLUTARYL-COENZYME A REDUCTASE"/>
    <property type="match status" value="1"/>
</dbReference>
<proteinExistence type="inferred from homology"/>
<sequence>MKISWTGFSKKSLQERLQILKDYYLLNEDNQTNLEHNHMLPLSTADQMSENVLATFALPYSFVPDVMVDEQVYQVPFVTEEPSVVAAASFAAKIIKRSGGFKTTIHNRQMIGQVALYQVANIEVAIKNIQNHKQELLELANQAHPSIVNRGGGACDLRVEWLNGEAEFLVVYLTVDTQEAMGANILNTMLEALKTPLEELTGGESLMAILSNYATEALVTATCEIDIRFLSRNKSEAIDIAKKIVLASQFAKQDPYRASTHNKGIFNGIDAVVLATGNDWRAIEAGAHAYASRNGSYQGLTTWSIKEATQTLCGEITLPLPIATKGGSIGLNPTVEVSFDLLKQPTAKELASIIASIGLAQNFAALKALVSTGIQHGHMKLQAKSLALLAGAKDTEIAPLVSQLISEKHFSLKRAQEILENIRQKS</sequence>
<accession>A0AAN4T5K3</accession>
<dbReference type="RefSeq" id="WP_022526516.1">
    <property type="nucleotide sequence ID" value="NZ_BASY01000007.1"/>
</dbReference>
<name>A0AAN4T5K3_STRAP</name>
<gene>
    <name evidence="4" type="ORF">ANG6_0942</name>
</gene>
<dbReference type="SUPFAM" id="SSF56542">
    <property type="entry name" value="Substrate-binding domain of HMG-CoA reductase"/>
    <property type="match status" value="1"/>
</dbReference>
<dbReference type="GO" id="GO:0140643">
    <property type="term" value="F:hydroxymethylglutaryl-CoA reductase (NADH) activity"/>
    <property type="evidence" value="ECO:0007669"/>
    <property type="project" value="UniProtKB-EC"/>
</dbReference>
<evidence type="ECO:0000256" key="2">
    <source>
        <dbReference type="ARBA" id="ARBA00023002"/>
    </source>
</evidence>
<evidence type="ECO:0000313" key="5">
    <source>
        <dbReference type="Proteomes" id="UP000016981"/>
    </source>
</evidence>
<comment type="catalytic activity">
    <reaction evidence="3">
        <text>(R)-mevalonate + 2 NAD(+) + CoA = (3S)-3-hydroxy-3-methylglutaryl-CoA + 2 NADH + 2 H(+)</text>
        <dbReference type="Rhea" id="RHEA:14833"/>
        <dbReference type="ChEBI" id="CHEBI:15378"/>
        <dbReference type="ChEBI" id="CHEBI:36464"/>
        <dbReference type="ChEBI" id="CHEBI:43074"/>
        <dbReference type="ChEBI" id="CHEBI:57287"/>
        <dbReference type="ChEBI" id="CHEBI:57540"/>
        <dbReference type="ChEBI" id="CHEBI:57945"/>
        <dbReference type="EC" id="1.1.1.88"/>
    </reaction>
</comment>
<comment type="similarity">
    <text evidence="1 3">Belongs to the HMG-CoA reductase family.</text>
</comment>
<evidence type="ECO:0000313" key="4">
    <source>
        <dbReference type="EMBL" id="GAD46447.1"/>
    </source>
</evidence>
<comment type="caution">
    <text evidence="4">The sequence shown here is derived from an EMBL/GenBank/DDBJ whole genome shotgun (WGS) entry which is preliminary data.</text>
</comment>
<dbReference type="InterPro" id="IPR004553">
    <property type="entry name" value="HMG_CoA_Rdtase_bac-typ"/>
</dbReference>
<dbReference type="Gene3D" id="3.90.770.10">
    <property type="entry name" value="3-hydroxy-3-methylglutaryl-coenzyme A Reductase, Chain A, domain 2"/>
    <property type="match status" value="2"/>
</dbReference>
<dbReference type="InterPro" id="IPR023074">
    <property type="entry name" value="HMG_CoA_Rdtase_cat_sf"/>
</dbReference>
<dbReference type="Gene3D" id="1.10.8.660">
    <property type="match status" value="1"/>
</dbReference>
<dbReference type="InterPro" id="IPR009029">
    <property type="entry name" value="HMG_CoA_Rdtase_sub-bd_dom_sf"/>
</dbReference>
<dbReference type="GO" id="GO:0004420">
    <property type="term" value="F:hydroxymethylglutaryl-CoA reductase (NADPH) activity"/>
    <property type="evidence" value="ECO:0007669"/>
    <property type="project" value="InterPro"/>
</dbReference>
<organism evidence="4 5">
    <name type="scientific">Streptococcus anginosus T5</name>
    <dbReference type="NCBI Taxonomy" id="1163302"/>
    <lineage>
        <taxon>Bacteria</taxon>
        <taxon>Bacillati</taxon>
        <taxon>Bacillota</taxon>
        <taxon>Bacilli</taxon>
        <taxon>Lactobacillales</taxon>
        <taxon>Streptococcaceae</taxon>
        <taxon>Streptococcus</taxon>
        <taxon>Streptococcus anginosus group</taxon>
    </lineage>
</organism>
<dbReference type="InterPro" id="IPR009023">
    <property type="entry name" value="HMG_CoA_Rdtase_NAD(P)-bd_sf"/>
</dbReference>
<evidence type="ECO:0000256" key="1">
    <source>
        <dbReference type="ARBA" id="ARBA00007661"/>
    </source>
</evidence>
<dbReference type="InterPro" id="IPR002202">
    <property type="entry name" value="HMG_CoA_Rdtase"/>
</dbReference>
<dbReference type="NCBIfam" id="TIGR00532">
    <property type="entry name" value="HMG_CoA_R_NAD"/>
    <property type="match status" value="1"/>
</dbReference>
<dbReference type="EC" id="1.1.1.88" evidence="3"/>
<dbReference type="PANTHER" id="PTHR10572:SF24">
    <property type="entry name" value="3-HYDROXY-3-METHYLGLUTARYL-COENZYME A REDUCTASE"/>
    <property type="match status" value="1"/>
</dbReference>
<dbReference type="CDD" id="cd00644">
    <property type="entry name" value="HMG-CoA_reductase_classII"/>
    <property type="match status" value="1"/>
</dbReference>
<keyword evidence="2 3" id="KW-0560">Oxidoreductase</keyword>
<comment type="pathway">
    <text evidence="3">Metabolic intermediate metabolism; (R)-mevalonate degradation; (S)-3-hydroxy-3-methylglutaryl-CoA from (R)-mevalonate: step 1/1.</text>
</comment>